<organism evidence="2 3">
    <name type="scientific">Prorocentrum cordatum</name>
    <dbReference type="NCBI Taxonomy" id="2364126"/>
    <lineage>
        <taxon>Eukaryota</taxon>
        <taxon>Sar</taxon>
        <taxon>Alveolata</taxon>
        <taxon>Dinophyceae</taxon>
        <taxon>Prorocentrales</taxon>
        <taxon>Prorocentraceae</taxon>
        <taxon>Prorocentrum</taxon>
    </lineage>
</organism>
<dbReference type="Proteomes" id="UP001189429">
    <property type="component" value="Unassembled WGS sequence"/>
</dbReference>
<name>A0ABN9WL64_9DINO</name>
<proteinExistence type="predicted"/>
<keyword evidence="3" id="KW-1185">Reference proteome</keyword>
<evidence type="ECO:0000313" key="2">
    <source>
        <dbReference type="EMBL" id="CAK0885771.1"/>
    </source>
</evidence>
<gene>
    <name evidence="2" type="ORF">PCOR1329_LOCUS67283</name>
</gene>
<sequence>MFLANFRDGTKRRKGLLLQQKQLNSTRATLLDYQAKLNAADRHLQGTRAKLEQRLHGLGAFLQRLAAVAAGPVASADQQLKDMPAGVTIPDGPADGADGAMGSAPEATQAIPPAEEEAPPPGAR</sequence>
<protein>
    <submittedName>
        <fullName evidence="2">Uncharacterized protein</fullName>
    </submittedName>
</protein>
<reference evidence="2" key="1">
    <citation type="submission" date="2023-10" db="EMBL/GenBank/DDBJ databases">
        <authorList>
            <person name="Chen Y."/>
            <person name="Shah S."/>
            <person name="Dougan E. K."/>
            <person name="Thang M."/>
            <person name="Chan C."/>
        </authorList>
    </citation>
    <scope>NUCLEOTIDE SEQUENCE [LARGE SCALE GENOMIC DNA]</scope>
</reference>
<feature type="region of interest" description="Disordered" evidence="1">
    <location>
        <begin position="83"/>
        <end position="124"/>
    </location>
</feature>
<dbReference type="EMBL" id="CAUYUJ010018715">
    <property type="protein sequence ID" value="CAK0885771.1"/>
    <property type="molecule type" value="Genomic_DNA"/>
</dbReference>
<comment type="caution">
    <text evidence="2">The sequence shown here is derived from an EMBL/GenBank/DDBJ whole genome shotgun (WGS) entry which is preliminary data.</text>
</comment>
<evidence type="ECO:0000256" key="1">
    <source>
        <dbReference type="SAM" id="MobiDB-lite"/>
    </source>
</evidence>
<accession>A0ABN9WL64</accession>
<feature type="compositionally biased region" description="Low complexity" evidence="1">
    <location>
        <begin position="90"/>
        <end position="113"/>
    </location>
</feature>
<evidence type="ECO:0000313" key="3">
    <source>
        <dbReference type="Proteomes" id="UP001189429"/>
    </source>
</evidence>